<keyword evidence="10" id="KW-0411">Iron-sulfur</keyword>
<evidence type="ECO:0000256" key="12">
    <source>
        <dbReference type="ARBA" id="ARBA00023239"/>
    </source>
</evidence>
<keyword evidence="7" id="KW-0949">S-adenosyl-L-methionine</keyword>
<dbReference type="PANTHER" id="PTHR43787">
    <property type="entry name" value="FEMO COFACTOR BIOSYNTHESIS PROTEIN NIFB-RELATED"/>
    <property type="match status" value="1"/>
</dbReference>
<evidence type="ECO:0000256" key="7">
    <source>
        <dbReference type="ARBA" id="ARBA00022691"/>
    </source>
</evidence>
<dbReference type="InterPro" id="IPR006638">
    <property type="entry name" value="Elp3/MiaA/NifB-like_rSAM"/>
</dbReference>
<dbReference type="NCBIfam" id="TIGR01290">
    <property type="entry name" value="nifB"/>
    <property type="match status" value="1"/>
</dbReference>
<evidence type="ECO:0000256" key="9">
    <source>
        <dbReference type="ARBA" id="ARBA00023004"/>
    </source>
</evidence>
<dbReference type="InterPro" id="IPR000385">
    <property type="entry name" value="MoaA_NifB_PqqE_Fe-S-bd_CS"/>
</dbReference>
<evidence type="ECO:0000256" key="10">
    <source>
        <dbReference type="ARBA" id="ARBA00023014"/>
    </source>
</evidence>
<dbReference type="SMART" id="SM00729">
    <property type="entry name" value="Elp3"/>
    <property type="match status" value="1"/>
</dbReference>
<evidence type="ECO:0000259" key="15">
    <source>
        <dbReference type="PROSITE" id="PS51918"/>
    </source>
</evidence>
<reference evidence="16 17" key="1">
    <citation type="submission" date="2021-10" db="EMBL/GenBank/DDBJ databases">
        <title>Anaerobic single-cell dispensing facilitates the cultivation of human gut bacteria.</title>
        <authorList>
            <person name="Afrizal A."/>
        </authorList>
    </citation>
    <scope>NUCLEOTIDE SEQUENCE [LARGE SCALE GENOMIC DNA]</scope>
    <source>
        <strain evidence="16 17">CLA-AA-H247</strain>
    </source>
</reference>
<protein>
    <recommendedName>
        <fullName evidence="5">FeMo cofactor biosynthesis protein NifB</fullName>
    </recommendedName>
    <alternativeName>
        <fullName evidence="14">Nitrogenase cofactor maturase NifB</fullName>
    </alternativeName>
    <alternativeName>
        <fullName evidence="13">Radical SAM assemblase NifB</fullName>
    </alternativeName>
</protein>
<dbReference type="PROSITE" id="PS01305">
    <property type="entry name" value="MOAA_NIFB_PQQE"/>
    <property type="match status" value="1"/>
</dbReference>
<proteinExistence type="inferred from homology"/>
<evidence type="ECO:0000256" key="8">
    <source>
        <dbReference type="ARBA" id="ARBA00022723"/>
    </source>
</evidence>
<evidence type="ECO:0000256" key="14">
    <source>
        <dbReference type="ARBA" id="ARBA00032102"/>
    </source>
</evidence>
<accession>A0ABS8F3L2</accession>
<comment type="caution">
    <text evidence="16">The sequence shown here is derived from an EMBL/GenBank/DDBJ whole genome shotgun (WGS) entry which is preliminary data.</text>
</comment>
<keyword evidence="17" id="KW-1185">Reference proteome</keyword>
<comment type="similarity">
    <text evidence="4">Belongs to the radical SAM superfamily. NifB family.</text>
</comment>
<keyword evidence="12" id="KW-0456">Lyase</keyword>
<dbReference type="InterPro" id="IPR007197">
    <property type="entry name" value="rSAM"/>
</dbReference>
<name>A0ABS8F3L2_9FIRM</name>
<dbReference type="SUPFAM" id="SSF102114">
    <property type="entry name" value="Radical SAM enzymes"/>
    <property type="match status" value="1"/>
</dbReference>
<dbReference type="PROSITE" id="PS51918">
    <property type="entry name" value="RADICAL_SAM"/>
    <property type="match status" value="1"/>
</dbReference>
<dbReference type="Pfam" id="PF04055">
    <property type="entry name" value="Radical_SAM"/>
    <property type="match status" value="1"/>
</dbReference>
<evidence type="ECO:0000313" key="16">
    <source>
        <dbReference type="EMBL" id="MCC2157033.1"/>
    </source>
</evidence>
<keyword evidence="8" id="KW-0479">Metal-binding</keyword>
<evidence type="ECO:0000313" key="17">
    <source>
        <dbReference type="Proteomes" id="UP001198241"/>
    </source>
</evidence>
<evidence type="ECO:0000256" key="4">
    <source>
        <dbReference type="ARBA" id="ARBA00006804"/>
    </source>
</evidence>
<evidence type="ECO:0000256" key="11">
    <source>
        <dbReference type="ARBA" id="ARBA00023231"/>
    </source>
</evidence>
<comment type="pathway">
    <text evidence="3">Cofactor biosynthesis; Fe-Mo cofactor biosynthesis.</text>
</comment>
<dbReference type="SFLD" id="SFLDF00281">
    <property type="entry name" value="FeMo_cofactor_biosynthesis_pro"/>
    <property type="match status" value="1"/>
</dbReference>
<dbReference type="Proteomes" id="UP001198241">
    <property type="component" value="Unassembled WGS sequence"/>
</dbReference>
<keyword evidence="9" id="KW-0408">Iron</keyword>
<dbReference type="CDD" id="cd01335">
    <property type="entry name" value="Radical_SAM"/>
    <property type="match status" value="1"/>
</dbReference>
<dbReference type="SFLD" id="SFLDG01067">
    <property type="entry name" value="SPASM/twitch_domain_containing"/>
    <property type="match status" value="1"/>
</dbReference>
<comment type="cofactor">
    <cofactor evidence="1">
        <name>[4Fe-4S] cluster</name>
        <dbReference type="ChEBI" id="CHEBI:49883"/>
    </cofactor>
</comment>
<dbReference type="SFLD" id="SFLDG01068">
    <property type="entry name" value="FeMo_cofactor_biosynthesis_pro"/>
    <property type="match status" value="1"/>
</dbReference>
<gene>
    <name evidence="16" type="primary">nifB</name>
    <name evidence="16" type="ORF">LKD20_07770</name>
</gene>
<sequence length="276" mass="30809">MKEVQGQSFLQNHPCYNKDAAANWGRLHLPVAPNCNIQCNYCNRKYDCANENRPGVTQHVYTPQEAAAFVHKVFDARKDISVVGIAGPGDPMCDADKTLETFRLVKKDFPHVMLCLSSNGLAVPDYVDEIADLGITHVTITANAIDPEIAKHVYSMVRYDGNIYKGIDGARILLERQAESIRKLKEKNIIVKINTVVVPDVNMDHVPAIAKQAEAWGVDLMNCIAMIPVHDTAFENHRGPTAEEIDNMRQFIGHYVPQMTHCKRCRADAIGRLCEA</sequence>
<evidence type="ECO:0000256" key="1">
    <source>
        <dbReference type="ARBA" id="ARBA00001966"/>
    </source>
</evidence>
<evidence type="ECO:0000256" key="5">
    <source>
        <dbReference type="ARBA" id="ARBA00021702"/>
    </source>
</evidence>
<keyword evidence="11" id="KW-0535">Nitrogen fixation</keyword>
<organism evidence="16 17">
    <name type="scientific">Veillonella fallax</name>
    <dbReference type="NCBI Taxonomy" id="2881272"/>
    <lineage>
        <taxon>Bacteria</taxon>
        <taxon>Bacillati</taxon>
        <taxon>Bacillota</taxon>
        <taxon>Negativicutes</taxon>
        <taxon>Veillonellales</taxon>
        <taxon>Veillonellaceae</taxon>
        <taxon>Veillonella</taxon>
    </lineage>
</organism>
<keyword evidence="6" id="KW-0004">4Fe-4S</keyword>
<dbReference type="InterPro" id="IPR005980">
    <property type="entry name" value="Nase_CF_NifB"/>
</dbReference>
<dbReference type="InterPro" id="IPR058240">
    <property type="entry name" value="rSAM_sf"/>
</dbReference>
<evidence type="ECO:0000256" key="3">
    <source>
        <dbReference type="ARBA" id="ARBA00005155"/>
    </source>
</evidence>
<dbReference type="EMBL" id="JAJEQD010000016">
    <property type="protein sequence ID" value="MCC2157033.1"/>
    <property type="molecule type" value="Genomic_DNA"/>
</dbReference>
<evidence type="ECO:0000256" key="13">
    <source>
        <dbReference type="ARBA" id="ARBA00030926"/>
    </source>
</evidence>
<dbReference type="PANTHER" id="PTHR43787:SF13">
    <property type="entry name" value="FEMO COFACTOR BIOSYNTHESIS PROTEIN NIFB"/>
    <property type="match status" value="1"/>
</dbReference>
<feature type="domain" description="Radical SAM core" evidence="15">
    <location>
        <begin position="21"/>
        <end position="263"/>
    </location>
</feature>
<dbReference type="InterPro" id="IPR013785">
    <property type="entry name" value="Aldolase_TIM"/>
</dbReference>
<evidence type="ECO:0000256" key="6">
    <source>
        <dbReference type="ARBA" id="ARBA00022485"/>
    </source>
</evidence>
<comment type="function">
    <text evidence="2">Involved in the biosynthesis of the iron-molybdenum cofactor (FeMo-co or M-cluster) found in the dinitrogenase enzyme of the nitrogenase complex in nitrogen-fixing microorganisms. NifB catalyzes the crucial step of radical SAM-dependent carbide insertion that occurs concomitant with the insertion of a 9th sulfur and the rearrangement/coupling of two [4Fe-4S] clusters into a [8Fe-9S-C] cluster, the precursor to the M-cluster.</text>
</comment>
<dbReference type="RefSeq" id="WP_227721377.1">
    <property type="nucleotide sequence ID" value="NZ_JAJEQD010000016.1"/>
</dbReference>
<dbReference type="Gene3D" id="3.20.20.70">
    <property type="entry name" value="Aldolase class I"/>
    <property type="match status" value="1"/>
</dbReference>
<evidence type="ECO:0000256" key="2">
    <source>
        <dbReference type="ARBA" id="ARBA00003522"/>
    </source>
</evidence>
<dbReference type="SFLD" id="SFLDS00029">
    <property type="entry name" value="Radical_SAM"/>
    <property type="match status" value="1"/>
</dbReference>